<evidence type="ECO:0000313" key="6">
    <source>
        <dbReference type="Proteomes" id="UP000182725"/>
    </source>
</evidence>
<organism evidence="5 6">
    <name type="scientific">Arthrobacter alpinus</name>
    <dbReference type="NCBI Taxonomy" id="656366"/>
    <lineage>
        <taxon>Bacteria</taxon>
        <taxon>Bacillati</taxon>
        <taxon>Actinomycetota</taxon>
        <taxon>Actinomycetes</taxon>
        <taxon>Micrococcales</taxon>
        <taxon>Micrococcaceae</taxon>
        <taxon>Arthrobacter</taxon>
    </lineage>
</organism>
<dbReference type="Proteomes" id="UP000182725">
    <property type="component" value="Unassembled WGS sequence"/>
</dbReference>
<feature type="region of interest" description="Disordered" evidence="3">
    <location>
        <begin position="158"/>
        <end position="183"/>
    </location>
</feature>
<evidence type="ECO:0000313" key="5">
    <source>
        <dbReference type="EMBL" id="SEE07508.1"/>
    </source>
</evidence>
<feature type="domain" description="N-acetyltransferase" evidence="4">
    <location>
        <begin position="4"/>
        <end position="155"/>
    </location>
</feature>
<evidence type="ECO:0000256" key="2">
    <source>
        <dbReference type="ARBA" id="ARBA00023315"/>
    </source>
</evidence>
<sequence>MAMISIQRDNPSLADVQQLLDDHLADMRATSPTESVHALDHAALSQPGATFWTVREDGVLLGCGALKQLDAEQGEIKSMRTAPVARGRGLAASLLGHIMAEARGRGYRHLYLETGSDAFFAPARRLYARHGFAECEPFADYVLDPHSVFMELELDAGDGSRGTSGGQEVIGEPVPGCAAPDFQ</sequence>
<dbReference type="Pfam" id="PF00583">
    <property type="entry name" value="Acetyltransf_1"/>
    <property type="match status" value="1"/>
</dbReference>
<dbReference type="GO" id="GO:0016747">
    <property type="term" value="F:acyltransferase activity, transferring groups other than amino-acyl groups"/>
    <property type="evidence" value="ECO:0007669"/>
    <property type="project" value="InterPro"/>
</dbReference>
<dbReference type="SUPFAM" id="SSF55729">
    <property type="entry name" value="Acyl-CoA N-acyltransferases (Nat)"/>
    <property type="match status" value="1"/>
</dbReference>
<dbReference type="EMBL" id="FNTV01000001">
    <property type="protein sequence ID" value="SEE07508.1"/>
    <property type="molecule type" value="Genomic_DNA"/>
</dbReference>
<dbReference type="InterPro" id="IPR000182">
    <property type="entry name" value="GNAT_dom"/>
</dbReference>
<dbReference type="Gene3D" id="3.40.630.30">
    <property type="match status" value="1"/>
</dbReference>
<dbReference type="PANTHER" id="PTHR43877:SF5">
    <property type="entry name" value="BLL8307 PROTEIN"/>
    <property type="match status" value="1"/>
</dbReference>
<dbReference type="AlphaFoldDB" id="A0A1H5FXE0"/>
<proteinExistence type="predicted"/>
<evidence type="ECO:0000256" key="3">
    <source>
        <dbReference type="SAM" id="MobiDB-lite"/>
    </source>
</evidence>
<keyword evidence="1 5" id="KW-0808">Transferase</keyword>
<evidence type="ECO:0000259" key="4">
    <source>
        <dbReference type="PROSITE" id="PS51186"/>
    </source>
</evidence>
<dbReference type="PROSITE" id="PS51186">
    <property type="entry name" value="GNAT"/>
    <property type="match status" value="1"/>
</dbReference>
<dbReference type="PANTHER" id="PTHR43877">
    <property type="entry name" value="AMINOALKYLPHOSPHONATE N-ACETYLTRANSFERASE-RELATED-RELATED"/>
    <property type="match status" value="1"/>
</dbReference>
<dbReference type="CDD" id="cd04301">
    <property type="entry name" value="NAT_SF"/>
    <property type="match status" value="1"/>
</dbReference>
<dbReference type="InterPro" id="IPR016181">
    <property type="entry name" value="Acyl_CoA_acyltransferase"/>
</dbReference>
<name>A0A1H5FXE0_9MICC</name>
<gene>
    <name evidence="5" type="ORF">SAMN04489740_0605</name>
</gene>
<accession>A0A1H5FXE0</accession>
<keyword evidence="2" id="KW-0012">Acyltransferase</keyword>
<dbReference type="InterPro" id="IPR050832">
    <property type="entry name" value="Bact_Acetyltransf"/>
</dbReference>
<protein>
    <submittedName>
        <fullName evidence="5">Putative acetyltransferase</fullName>
    </submittedName>
</protein>
<reference evidence="5 6" key="1">
    <citation type="submission" date="2016-10" db="EMBL/GenBank/DDBJ databases">
        <authorList>
            <person name="de Groot N.N."/>
        </authorList>
    </citation>
    <scope>NUCLEOTIDE SEQUENCE [LARGE SCALE GENOMIC DNA]</scope>
    <source>
        <strain evidence="5 6">DSM 22274</strain>
    </source>
</reference>
<evidence type="ECO:0000256" key="1">
    <source>
        <dbReference type="ARBA" id="ARBA00022679"/>
    </source>
</evidence>